<dbReference type="Proteomes" id="UP001138997">
    <property type="component" value="Unassembled WGS sequence"/>
</dbReference>
<feature type="transmembrane region" description="Helical" evidence="1">
    <location>
        <begin position="157"/>
        <end position="175"/>
    </location>
</feature>
<dbReference type="EMBL" id="JAJOMB010000004">
    <property type="protein sequence ID" value="MCD5311307.1"/>
    <property type="molecule type" value="Genomic_DNA"/>
</dbReference>
<accession>A0A9X1ST05</accession>
<evidence type="ECO:0000313" key="3">
    <source>
        <dbReference type="Proteomes" id="UP001138997"/>
    </source>
</evidence>
<dbReference type="RefSeq" id="WP_231440485.1">
    <property type="nucleotide sequence ID" value="NZ_JAJOMB010000004.1"/>
</dbReference>
<keyword evidence="1" id="KW-0812">Transmembrane</keyword>
<evidence type="ECO:0000256" key="1">
    <source>
        <dbReference type="SAM" id="Phobius"/>
    </source>
</evidence>
<keyword evidence="1" id="KW-1133">Transmembrane helix</keyword>
<gene>
    <name evidence="2" type="ORF">LR394_10385</name>
</gene>
<sequence length="344" mass="36704">MPGARRAGRLLDGAVDVVYDRAPAVSERAYRTVAGPLMAADPDGAARAVETRLDGTRERVAQMAVRGAVSASGARRVRRDLARTRTDVELLTPRLPVVQARCLTQRSTAYQDALQSLANASAARLAGPDLAWHVLVPVGALAGWIGVFLLITGPLAAALLGLVAGVVTASVVLGARTRRMGRERIGAIAEALTQADLVGSGAAQQVPGLDRDRRALLQRARSSGRLDQRGLSALEAIDAHLDDLLVRLIEGELQAEGMHLVQATVERYLPDTLEPFLTMRDTQALVRERPAVQEVADQLSAIETALADLVRRPSRSNLEQQLLMQGEFLRSKFGASDPSGASGQ</sequence>
<dbReference type="AlphaFoldDB" id="A0A9X1ST05"/>
<reference evidence="2" key="1">
    <citation type="submission" date="2021-11" db="EMBL/GenBank/DDBJ databases">
        <title>Streptomyces corallinus and Kineosporia corallina sp. nov., two new coral-derived marine actinobacteria.</title>
        <authorList>
            <person name="Buangrab K."/>
            <person name="Sutthacheep M."/>
            <person name="Yeemin T."/>
            <person name="Harunari E."/>
            <person name="Igarashi Y."/>
            <person name="Sripreechasak P."/>
            <person name="Kanchanasin P."/>
            <person name="Tanasupawat S."/>
            <person name="Phongsopitanun W."/>
        </authorList>
    </citation>
    <scope>NUCLEOTIDE SEQUENCE</scope>
    <source>
        <strain evidence="2">JCM 31032</strain>
    </source>
</reference>
<keyword evidence="3" id="KW-1185">Reference proteome</keyword>
<keyword evidence="1" id="KW-0472">Membrane</keyword>
<evidence type="ECO:0000313" key="2">
    <source>
        <dbReference type="EMBL" id="MCD5311307.1"/>
    </source>
</evidence>
<proteinExistence type="predicted"/>
<organism evidence="2 3">
    <name type="scientific">Kineosporia babensis</name>
    <dbReference type="NCBI Taxonomy" id="499548"/>
    <lineage>
        <taxon>Bacteria</taxon>
        <taxon>Bacillati</taxon>
        <taxon>Actinomycetota</taxon>
        <taxon>Actinomycetes</taxon>
        <taxon>Kineosporiales</taxon>
        <taxon>Kineosporiaceae</taxon>
        <taxon>Kineosporia</taxon>
    </lineage>
</organism>
<protein>
    <submittedName>
        <fullName evidence="2">Uncharacterized protein</fullName>
    </submittedName>
</protein>
<name>A0A9X1ST05_9ACTN</name>
<comment type="caution">
    <text evidence="2">The sequence shown here is derived from an EMBL/GenBank/DDBJ whole genome shotgun (WGS) entry which is preliminary data.</text>
</comment>
<feature type="transmembrane region" description="Helical" evidence="1">
    <location>
        <begin position="130"/>
        <end position="151"/>
    </location>
</feature>